<feature type="transmembrane region" description="Helical" evidence="1">
    <location>
        <begin position="120"/>
        <end position="140"/>
    </location>
</feature>
<keyword evidence="3" id="KW-1185">Reference proteome</keyword>
<evidence type="ECO:0000313" key="2">
    <source>
        <dbReference type="EMBL" id="NKI41013.1"/>
    </source>
</evidence>
<sequence>MRRRAARLVGAGPLTLLLLAASFALACYAGVRLLEDDWWGVLLWFAGAALLHDLVLLPLYALADRALRSLFRGRRRGRVNHLRVPAALSLLLLLVWLPLITRRRPAKYAGATGLSPEVFLPRWLAVTAALFALSAAWALLREARARHRSRTPAK</sequence>
<proteinExistence type="predicted"/>
<organism evidence="2 3">
    <name type="scientific">Streptomyces physcomitrii</name>
    <dbReference type="NCBI Taxonomy" id="2724184"/>
    <lineage>
        <taxon>Bacteria</taxon>
        <taxon>Bacillati</taxon>
        <taxon>Actinomycetota</taxon>
        <taxon>Actinomycetes</taxon>
        <taxon>Kitasatosporales</taxon>
        <taxon>Streptomycetaceae</taxon>
        <taxon>Streptomyces</taxon>
    </lineage>
</organism>
<feature type="transmembrane region" description="Helical" evidence="1">
    <location>
        <begin position="42"/>
        <end position="62"/>
    </location>
</feature>
<evidence type="ECO:0000256" key="1">
    <source>
        <dbReference type="SAM" id="Phobius"/>
    </source>
</evidence>
<keyword evidence="1" id="KW-0812">Transmembrane</keyword>
<keyword evidence="1" id="KW-1133">Transmembrane helix</keyword>
<evidence type="ECO:0008006" key="4">
    <source>
        <dbReference type="Google" id="ProtNLM"/>
    </source>
</evidence>
<accession>A0ABX1GZ29</accession>
<dbReference type="EMBL" id="JAAWWP010000003">
    <property type="protein sequence ID" value="NKI41013.1"/>
    <property type="molecule type" value="Genomic_DNA"/>
</dbReference>
<protein>
    <recommendedName>
        <fullName evidence="4">Lipoprotein</fullName>
    </recommendedName>
</protein>
<keyword evidence="1" id="KW-0472">Membrane</keyword>
<dbReference type="PROSITE" id="PS51257">
    <property type="entry name" value="PROKAR_LIPOPROTEIN"/>
    <property type="match status" value="1"/>
</dbReference>
<name>A0ABX1GZ29_9ACTN</name>
<feature type="transmembrane region" description="Helical" evidence="1">
    <location>
        <begin position="82"/>
        <end position="100"/>
    </location>
</feature>
<evidence type="ECO:0000313" key="3">
    <source>
        <dbReference type="Proteomes" id="UP000772196"/>
    </source>
</evidence>
<gene>
    <name evidence="2" type="ORF">HFV08_07140</name>
</gene>
<dbReference type="Proteomes" id="UP000772196">
    <property type="component" value="Unassembled WGS sequence"/>
</dbReference>
<comment type="caution">
    <text evidence="2">The sequence shown here is derived from an EMBL/GenBank/DDBJ whole genome shotgun (WGS) entry which is preliminary data.</text>
</comment>
<reference evidence="2 3" key="1">
    <citation type="submission" date="2020-04" db="EMBL/GenBank/DDBJ databases">
        <title>Phylogenetic Diversity and Antibacterial Activity against Ralstonia solanacearum of Endophytic Actinomycete Isolated from Moss.</title>
        <authorList>
            <person name="Zhuang X."/>
        </authorList>
    </citation>
    <scope>NUCLEOTIDE SEQUENCE [LARGE SCALE GENOMIC DNA]</scope>
    <source>
        <strain evidence="2 3">LD120</strain>
    </source>
</reference>